<accession>A0A8S2VEC6</accession>
<reference evidence="2" key="1">
    <citation type="submission" date="2021-02" db="EMBL/GenBank/DDBJ databases">
        <authorList>
            <person name="Nowell W R."/>
        </authorList>
    </citation>
    <scope>NUCLEOTIDE SEQUENCE</scope>
</reference>
<gene>
    <name evidence="2" type="ORF">GIL414_LOCUS29759</name>
</gene>
<dbReference type="EMBL" id="CAJOBJ010054976">
    <property type="protein sequence ID" value="CAF4391653.1"/>
    <property type="molecule type" value="Genomic_DNA"/>
</dbReference>
<feature type="non-terminal residue" evidence="2">
    <location>
        <position position="1"/>
    </location>
</feature>
<evidence type="ECO:0000256" key="1">
    <source>
        <dbReference type="SAM" id="MobiDB-lite"/>
    </source>
</evidence>
<feature type="region of interest" description="Disordered" evidence="1">
    <location>
        <begin position="1"/>
        <end position="27"/>
    </location>
</feature>
<name>A0A8S2VEC6_9BILA</name>
<organism evidence="2 3">
    <name type="scientific">Rotaria magnacalcarata</name>
    <dbReference type="NCBI Taxonomy" id="392030"/>
    <lineage>
        <taxon>Eukaryota</taxon>
        <taxon>Metazoa</taxon>
        <taxon>Spiralia</taxon>
        <taxon>Gnathifera</taxon>
        <taxon>Rotifera</taxon>
        <taxon>Eurotatoria</taxon>
        <taxon>Bdelloidea</taxon>
        <taxon>Philodinida</taxon>
        <taxon>Philodinidae</taxon>
        <taxon>Rotaria</taxon>
    </lineage>
</organism>
<sequence>ALYQRSMQTTKIKSNNNNNNKHADNNE</sequence>
<feature type="compositionally biased region" description="Polar residues" evidence="1">
    <location>
        <begin position="1"/>
        <end position="14"/>
    </location>
</feature>
<evidence type="ECO:0000313" key="2">
    <source>
        <dbReference type="EMBL" id="CAF4391653.1"/>
    </source>
</evidence>
<evidence type="ECO:0000313" key="3">
    <source>
        <dbReference type="Proteomes" id="UP000681720"/>
    </source>
</evidence>
<protein>
    <submittedName>
        <fullName evidence="2">Uncharacterized protein</fullName>
    </submittedName>
</protein>
<dbReference type="Proteomes" id="UP000681720">
    <property type="component" value="Unassembled WGS sequence"/>
</dbReference>
<proteinExistence type="predicted"/>
<dbReference type="AlphaFoldDB" id="A0A8S2VEC6"/>
<comment type="caution">
    <text evidence="2">The sequence shown here is derived from an EMBL/GenBank/DDBJ whole genome shotgun (WGS) entry which is preliminary data.</text>
</comment>